<dbReference type="EMBL" id="OX395133">
    <property type="protein sequence ID" value="CAI5783282.1"/>
    <property type="molecule type" value="Genomic_DNA"/>
</dbReference>
<evidence type="ECO:0000313" key="2">
    <source>
        <dbReference type="EMBL" id="CAI5783282.1"/>
    </source>
</evidence>
<dbReference type="AlphaFoldDB" id="A0AA35KTF8"/>
<evidence type="ECO:0000313" key="3">
    <source>
        <dbReference type="Proteomes" id="UP001178461"/>
    </source>
</evidence>
<proteinExistence type="predicted"/>
<feature type="region of interest" description="Disordered" evidence="1">
    <location>
        <begin position="56"/>
        <end position="140"/>
    </location>
</feature>
<protein>
    <submittedName>
        <fullName evidence="2">Uncharacterized protein</fullName>
    </submittedName>
</protein>
<keyword evidence="3" id="KW-1185">Reference proteome</keyword>
<gene>
    <name evidence="2" type="ORF">PODLI_1B017616</name>
</gene>
<feature type="compositionally biased region" description="Polar residues" evidence="1">
    <location>
        <begin position="159"/>
        <end position="176"/>
    </location>
</feature>
<accession>A0AA35KTF8</accession>
<name>A0AA35KTF8_9SAUR</name>
<evidence type="ECO:0000256" key="1">
    <source>
        <dbReference type="SAM" id="MobiDB-lite"/>
    </source>
</evidence>
<sequence>MLLKYRALLQDYNIELRRVFKDTERKQLLPNLSYSRTDPKQSTLSLPKGFRHRAMIHSEGPSKMNTCGEPSRNTPLERKTSEQKGQTHKERQPNLDNSKIGHSITPLADPEFHHSLPQLESDQPMPSDAPPKGNGTHRKPETDLIVFDEDPPMVPAIQITPSMPGNRENAANQPQEQQHRAYPKNVCIITEPVGELITISPSQ</sequence>
<feature type="region of interest" description="Disordered" evidence="1">
    <location>
        <begin position="155"/>
        <end position="182"/>
    </location>
</feature>
<organism evidence="2 3">
    <name type="scientific">Podarcis lilfordi</name>
    <name type="common">Lilford's wall lizard</name>
    <dbReference type="NCBI Taxonomy" id="74358"/>
    <lineage>
        <taxon>Eukaryota</taxon>
        <taxon>Metazoa</taxon>
        <taxon>Chordata</taxon>
        <taxon>Craniata</taxon>
        <taxon>Vertebrata</taxon>
        <taxon>Euteleostomi</taxon>
        <taxon>Lepidosauria</taxon>
        <taxon>Squamata</taxon>
        <taxon>Bifurcata</taxon>
        <taxon>Unidentata</taxon>
        <taxon>Episquamata</taxon>
        <taxon>Laterata</taxon>
        <taxon>Lacertibaenia</taxon>
        <taxon>Lacertidae</taxon>
        <taxon>Podarcis</taxon>
    </lineage>
</organism>
<feature type="compositionally biased region" description="Basic and acidic residues" evidence="1">
    <location>
        <begin position="75"/>
        <end position="93"/>
    </location>
</feature>
<dbReference type="Proteomes" id="UP001178461">
    <property type="component" value="Chromosome 8"/>
</dbReference>
<reference evidence="2" key="1">
    <citation type="submission" date="2022-12" db="EMBL/GenBank/DDBJ databases">
        <authorList>
            <person name="Alioto T."/>
            <person name="Alioto T."/>
            <person name="Gomez Garrido J."/>
        </authorList>
    </citation>
    <scope>NUCLEOTIDE SEQUENCE</scope>
</reference>